<dbReference type="Pfam" id="PF07202">
    <property type="entry name" value="Tcp10_C"/>
    <property type="match status" value="1"/>
</dbReference>
<feature type="region of interest" description="Disordered" evidence="1">
    <location>
        <begin position="156"/>
        <end position="190"/>
    </location>
</feature>
<name>A0A3R7WLI9_APHAT</name>
<organism evidence="3 4">
    <name type="scientific">Aphanomyces astaci</name>
    <name type="common">Crayfish plague agent</name>
    <dbReference type="NCBI Taxonomy" id="112090"/>
    <lineage>
        <taxon>Eukaryota</taxon>
        <taxon>Sar</taxon>
        <taxon>Stramenopiles</taxon>
        <taxon>Oomycota</taxon>
        <taxon>Saprolegniomycetes</taxon>
        <taxon>Saprolegniales</taxon>
        <taxon>Verrucalvaceae</taxon>
        <taxon>Aphanomyces</taxon>
    </lineage>
</organism>
<proteinExistence type="predicted"/>
<evidence type="ECO:0000259" key="2">
    <source>
        <dbReference type="Pfam" id="PF07202"/>
    </source>
</evidence>
<dbReference type="InterPro" id="IPR009852">
    <property type="entry name" value="CENPJ_C_dom"/>
</dbReference>
<accession>A0A3R7WLI9</accession>
<feature type="region of interest" description="Disordered" evidence="1">
    <location>
        <begin position="1"/>
        <end position="116"/>
    </location>
</feature>
<reference evidence="3" key="1">
    <citation type="submission" date="2018-07" db="EMBL/GenBank/DDBJ databases">
        <title>Annotation of Aphanomyces astaci genome assembly.</title>
        <authorList>
            <person name="Studholme D.J."/>
        </authorList>
    </citation>
    <scope>NUCLEOTIDE SEQUENCE [LARGE SCALE GENOMIC DNA]</scope>
    <source>
        <strain evidence="3">Pc</strain>
    </source>
</reference>
<feature type="compositionally biased region" description="Basic and acidic residues" evidence="1">
    <location>
        <begin position="30"/>
        <end position="56"/>
    </location>
</feature>
<evidence type="ECO:0000313" key="3">
    <source>
        <dbReference type="EMBL" id="RQM30060.1"/>
    </source>
</evidence>
<dbReference type="VEuPathDB" id="FungiDB:H257_05702"/>
<dbReference type="AlphaFoldDB" id="A0A3R7WLI9"/>
<dbReference type="InterPro" id="IPR047002">
    <property type="entry name" value="Tcp10_C_sf"/>
</dbReference>
<protein>
    <recommendedName>
        <fullName evidence="2">Centromere protein J C-terminal domain-containing protein</fullName>
    </recommendedName>
</protein>
<comment type="caution">
    <text evidence="3">The sequence shown here is derived from an EMBL/GenBank/DDBJ whole genome shotgun (WGS) entry which is preliminary data.</text>
</comment>
<sequence>MKKDKSTTVDEDAAYNPAQYQPNYGAVGQSKDKSDSRRTNGSETHHSDDGDQHKNDLNGAFGLETTISDDGHETPDDQATPSLSVRAASQLKRGRGDPPQRRQSRAAVETHHANGAKEISFVDGTTKRIETNGDEWSTFPDGTRMVEAKSGFREVINPDGSRARDYPDGRTTWITPQGVEQPVQYKRPTA</sequence>
<dbReference type="Gene3D" id="2.60.450.20">
    <property type="match status" value="1"/>
</dbReference>
<keyword evidence="4" id="KW-1185">Reference proteome</keyword>
<evidence type="ECO:0000256" key="1">
    <source>
        <dbReference type="SAM" id="MobiDB-lite"/>
    </source>
</evidence>
<evidence type="ECO:0000313" key="4">
    <source>
        <dbReference type="Proteomes" id="UP000284702"/>
    </source>
</evidence>
<dbReference type="Proteomes" id="UP000284702">
    <property type="component" value="Unassembled WGS sequence"/>
</dbReference>
<gene>
    <name evidence="3" type="ORF">B5M09_010286</name>
</gene>
<feature type="domain" description="Centromere protein J C-terminal" evidence="2">
    <location>
        <begin position="114"/>
        <end position="146"/>
    </location>
</feature>
<dbReference type="EMBL" id="MZMZ02000980">
    <property type="protein sequence ID" value="RQM30060.1"/>
    <property type="molecule type" value="Genomic_DNA"/>
</dbReference>